<evidence type="ECO:0000313" key="2">
    <source>
        <dbReference type="Proteomes" id="UP000708298"/>
    </source>
</evidence>
<proteinExistence type="predicted"/>
<evidence type="ECO:0008006" key="3">
    <source>
        <dbReference type="Google" id="ProtNLM"/>
    </source>
</evidence>
<keyword evidence="2" id="KW-1185">Reference proteome</keyword>
<evidence type="ECO:0000313" key="1">
    <source>
        <dbReference type="EMBL" id="MCB8875047.1"/>
    </source>
</evidence>
<reference evidence="1" key="2">
    <citation type="submission" date="2021-01" db="EMBL/GenBank/DDBJ databases">
        <authorList>
            <person name="Mieszkin S."/>
            <person name="Pouder E."/>
            <person name="Alain K."/>
        </authorList>
    </citation>
    <scope>NUCLEOTIDE SEQUENCE</scope>
    <source>
        <strain evidence="1">HW T2.11</strain>
    </source>
</reference>
<name>A0A963YQF6_9PROT</name>
<dbReference type="InterPro" id="IPR010466">
    <property type="entry name" value="DUF1058"/>
</dbReference>
<dbReference type="AlphaFoldDB" id="A0A963YQF6"/>
<gene>
    <name evidence="1" type="ORF">ASILVAE211_07620</name>
</gene>
<dbReference type="EMBL" id="JAESVB010000002">
    <property type="protein sequence ID" value="MCB8875047.1"/>
    <property type="molecule type" value="Genomic_DNA"/>
</dbReference>
<dbReference type="Proteomes" id="UP000708298">
    <property type="component" value="Unassembled WGS sequence"/>
</dbReference>
<comment type="caution">
    <text evidence="1">The sequence shown here is derived from an EMBL/GenBank/DDBJ whole genome shotgun (WGS) entry which is preliminary data.</text>
</comment>
<dbReference type="RefSeq" id="WP_227320690.1">
    <property type="nucleotide sequence ID" value="NZ_JAESVB010000002.1"/>
</dbReference>
<dbReference type="Gene3D" id="2.30.30.40">
    <property type="entry name" value="SH3 Domains"/>
    <property type="match status" value="1"/>
</dbReference>
<dbReference type="Pfam" id="PF06347">
    <property type="entry name" value="SH3_4"/>
    <property type="match status" value="2"/>
</dbReference>
<sequence length="199" mass="21896">MIFRSRRILVLSVLAGLVIFPALWSIAARADSSTTPAATDQAKPPAKPVFNPNIGSSTGLPLPRFVSLRADEVNMRVGPGDQYPILWVYHRVGLPVEILREYDVWRLVVDSDGTKGWMHEATLVSYRHFVINGTQPVTLYRSPASGANPAAQLMPGVVGLIEKCDPPSDWCRVRTGHTGGWLQRSEFWGVLPGEKLPAK</sequence>
<protein>
    <recommendedName>
        <fullName evidence="3">SH3b domain-containing protein</fullName>
    </recommendedName>
</protein>
<accession>A0A963YQF6</accession>
<reference evidence="1" key="1">
    <citation type="journal article" date="2021" name="Microorganisms">
        <title>Acidisoma silvae sp. nov. and Acidisomacellulosilytica sp. nov., Two Acidophilic Bacteria Isolated from Decaying Wood, Hydrolyzing Cellulose and Producing Poly-3-hydroxybutyrate.</title>
        <authorList>
            <person name="Mieszkin S."/>
            <person name="Pouder E."/>
            <person name="Uroz S."/>
            <person name="Simon-Colin C."/>
            <person name="Alain K."/>
        </authorList>
    </citation>
    <scope>NUCLEOTIDE SEQUENCE</scope>
    <source>
        <strain evidence="1">HW T2.11</strain>
    </source>
</reference>
<organism evidence="1 2">
    <name type="scientific">Acidisoma silvae</name>
    <dbReference type="NCBI Taxonomy" id="2802396"/>
    <lineage>
        <taxon>Bacteria</taxon>
        <taxon>Pseudomonadati</taxon>
        <taxon>Pseudomonadota</taxon>
        <taxon>Alphaproteobacteria</taxon>
        <taxon>Acetobacterales</taxon>
        <taxon>Acidocellaceae</taxon>
        <taxon>Acidisoma</taxon>
    </lineage>
</organism>